<protein>
    <submittedName>
        <fullName evidence="2">DSBA-like thioredoxin domain protein</fullName>
    </submittedName>
</protein>
<dbReference type="InterPro" id="IPR001853">
    <property type="entry name" value="DSBA-like_thioredoxin_dom"/>
</dbReference>
<dbReference type="AlphaFoldDB" id="A0A127P9H9"/>
<dbReference type="PANTHER" id="PTHR13887">
    <property type="entry name" value="GLUTATHIONE S-TRANSFERASE KAPPA"/>
    <property type="match status" value="1"/>
</dbReference>
<gene>
    <name evidence="2" type="ORF">CFter6_1772</name>
</gene>
<dbReference type="PATRIC" id="fig|158899.10.peg.1780"/>
<feature type="domain" description="DSBA-like thioredoxin" evidence="1">
    <location>
        <begin position="7"/>
        <end position="208"/>
    </location>
</feature>
<proteinExistence type="predicted"/>
<dbReference type="CDD" id="cd03024">
    <property type="entry name" value="DsbA_FrnE"/>
    <property type="match status" value="1"/>
</dbReference>
<dbReference type="EMBL" id="CP013232">
    <property type="protein sequence ID" value="AMO94472.1"/>
    <property type="molecule type" value="Genomic_DNA"/>
</dbReference>
<reference evidence="2 3" key="1">
    <citation type="submission" date="2015-11" db="EMBL/GenBank/DDBJ databases">
        <title>Exploring the genomic traits of fungus-feeding bacterial genus Collimonas.</title>
        <authorList>
            <person name="Song C."/>
            <person name="Schmidt R."/>
            <person name="de Jager V."/>
            <person name="Krzyzanowska D."/>
            <person name="Jongedijk E."/>
            <person name="Cankar K."/>
            <person name="Beekwilder J."/>
            <person name="van Veen A."/>
            <person name="de Boer W."/>
            <person name="van Veen J.A."/>
            <person name="Garbeva P."/>
        </authorList>
    </citation>
    <scope>NUCLEOTIDE SEQUENCE [LARGE SCALE GENOMIC DNA]</scope>
    <source>
        <strain evidence="2 3">Ter6</strain>
    </source>
</reference>
<dbReference type="Pfam" id="PF01323">
    <property type="entry name" value="DSBA"/>
    <property type="match status" value="1"/>
</dbReference>
<dbReference type="PANTHER" id="PTHR13887:SF41">
    <property type="entry name" value="THIOREDOXIN SUPERFAMILY PROTEIN"/>
    <property type="match status" value="1"/>
</dbReference>
<dbReference type="Proteomes" id="UP000072421">
    <property type="component" value="Chromosome"/>
</dbReference>
<sequence length="218" mass="24061">MNNALKIDFVSDVVCPWCAIGLAGLNIALERLAPETHVDFTVHPFELNPGMPAAGQEQLEHITEKYGITADQARINREQIRARAAAVGFTMNRDDASRVYNTFDAHRLLAWAKEANAQATLKLVLLKAYFTDGKNIADRNVLAELARQAGLDGAEADEVLASDRFVQEVKEEETLWAQRGISGVPAVIVNDRYLISGGQSPEVFEEQLRAILASDERE</sequence>
<evidence type="ECO:0000259" key="1">
    <source>
        <dbReference type="Pfam" id="PF01323"/>
    </source>
</evidence>
<dbReference type="OrthoDB" id="9799122at2"/>
<evidence type="ECO:0000313" key="3">
    <source>
        <dbReference type="Proteomes" id="UP000072421"/>
    </source>
</evidence>
<dbReference type="RefSeq" id="WP_061539522.1">
    <property type="nucleotide sequence ID" value="NZ_CP013232.1"/>
</dbReference>
<organism evidence="2">
    <name type="scientific">Collimonas fungivorans</name>
    <dbReference type="NCBI Taxonomy" id="158899"/>
    <lineage>
        <taxon>Bacteria</taxon>
        <taxon>Pseudomonadati</taxon>
        <taxon>Pseudomonadota</taxon>
        <taxon>Betaproteobacteria</taxon>
        <taxon>Burkholderiales</taxon>
        <taxon>Oxalobacteraceae</taxon>
        <taxon>Collimonas</taxon>
    </lineage>
</organism>
<dbReference type="Gene3D" id="3.40.30.10">
    <property type="entry name" value="Glutaredoxin"/>
    <property type="match status" value="1"/>
</dbReference>
<name>A0A127P9H9_9BURK</name>
<dbReference type="InterPro" id="IPR036249">
    <property type="entry name" value="Thioredoxin-like_sf"/>
</dbReference>
<dbReference type="GO" id="GO:0016491">
    <property type="term" value="F:oxidoreductase activity"/>
    <property type="evidence" value="ECO:0007669"/>
    <property type="project" value="InterPro"/>
</dbReference>
<evidence type="ECO:0000313" key="2">
    <source>
        <dbReference type="EMBL" id="AMO94472.1"/>
    </source>
</evidence>
<accession>A0A127P9H9</accession>
<dbReference type="SUPFAM" id="SSF52833">
    <property type="entry name" value="Thioredoxin-like"/>
    <property type="match status" value="1"/>
</dbReference>